<evidence type="ECO:0000313" key="8">
    <source>
        <dbReference type="EMBL" id="EFG46481.1"/>
    </source>
</evidence>
<feature type="domain" description="Gram-positive cocci surface proteins LPxTG" evidence="7">
    <location>
        <begin position="777"/>
        <end position="810"/>
    </location>
</feature>
<feature type="compositionally biased region" description="Low complexity" evidence="5">
    <location>
        <begin position="123"/>
        <end position="135"/>
    </location>
</feature>
<feature type="compositionally biased region" description="Basic and acidic residues" evidence="5">
    <location>
        <begin position="700"/>
        <end position="717"/>
    </location>
</feature>
<gene>
    <name evidence="8" type="ORF">HMPREF0183_2203</name>
</gene>
<feature type="region of interest" description="Disordered" evidence="5">
    <location>
        <begin position="631"/>
        <end position="782"/>
    </location>
</feature>
<dbReference type="PROSITE" id="PS50847">
    <property type="entry name" value="GRAM_POS_ANCHORING"/>
    <property type="match status" value="1"/>
</dbReference>
<evidence type="ECO:0000313" key="9">
    <source>
        <dbReference type="Proteomes" id="UP000005714"/>
    </source>
</evidence>
<evidence type="ECO:0000256" key="3">
    <source>
        <dbReference type="ARBA" id="ARBA00022729"/>
    </source>
</evidence>
<dbReference type="NCBIfam" id="TIGR01167">
    <property type="entry name" value="LPXTG_anchor"/>
    <property type="match status" value="1"/>
</dbReference>
<name>D4YQJ3_9MICO</name>
<keyword evidence="9" id="KW-1185">Reference proteome</keyword>
<feature type="compositionally biased region" description="Acidic residues" evidence="5">
    <location>
        <begin position="673"/>
        <end position="682"/>
    </location>
</feature>
<evidence type="ECO:0000256" key="2">
    <source>
        <dbReference type="ARBA" id="ARBA00022525"/>
    </source>
</evidence>
<accession>D4YQJ3</accession>
<dbReference type="Pfam" id="PF00746">
    <property type="entry name" value="Gram_pos_anchor"/>
    <property type="match status" value="1"/>
</dbReference>
<dbReference type="EMBL" id="ADNU01000074">
    <property type="protein sequence ID" value="EFG46481.1"/>
    <property type="molecule type" value="Genomic_DNA"/>
</dbReference>
<dbReference type="eggNOG" id="COG3464">
    <property type="taxonomic scope" value="Bacteria"/>
</dbReference>
<keyword evidence="1" id="KW-0134">Cell wall</keyword>
<keyword evidence="6" id="KW-0472">Membrane</keyword>
<dbReference type="InterPro" id="IPR019931">
    <property type="entry name" value="LPXTG_anchor"/>
</dbReference>
<dbReference type="Pfam" id="PF01610">
    <property type="entry name" value="DDE_Tnp_ISL3"/>
    <property type="match status" value="1"/>
</dbReference>
<keyword evidence="6" id="KW-0812">Transmembrane</keyword>
<evidence type="ECO:0000256" key="5">
    <source>
        <dbReference type="SAM" id="MobiDB-lite"/>
    </source>
</evidence>
<evidence type="ECO:0000256" key="4">
    <source>
        <dbReference type="ARBA" id="ARBA00023088"/>
    </source>
</evidence>
<sequence length="810" mass="84887">MPGLLTDNQSARLTALFTTDDHVEATWGIYQRMIAAYRHEEQRRGRELTVKLIEFVSHGVPAVLVEVMSMGRTLAKRADDIVAFFDRPGTSNGPTEVLNGRLEHLRGSALGFCNLTKLHRQEPPGGRRLRTTTTPWNGMSHEKLGDVKTAYDKAAGVTGPSAPSFTIAPHAGSEKDGDKNLTDLTFNAGNDAAEGTVVFYIDGYHLAEVPVKGGKATWSEMIGSNTSAFQAVFVPTKGAARWVSAPLTSSTGQKAVTTQAAGQFPMETPDAPAGDFSTGEVQVSSRDVSVNAHTQGDGNLATIDTKPADDSLIYNVTGGFYEEGYDEPTCSVDVVSGPGRRSLQVDREYCKGDQYTLRLTLEPQPRARIGNTETIDLGQVAGAGKVVQTQFSDGGTTTTPDPGEGNETPNPGEGNETPNPDDGNDSSDGGLLNTPVTINKGHVDLRAMDVNGEFSVALGDDSRQHAPESVTRTIDSTTLEVTKLAKVKREGDVLADPSYDVLGSKGTEFYILPQAQQSGRVWPGFSSETLDREKYPEGATMTLTPVSVPEGGKWFAYTENLGAIQTMYASSDKASDIPLPPGTHMHTAWAFTKPGTYTIDVTARAKQATGGARSAGGDVTAKTQRLTFVVDHKSGGDDGGGSTPPTEAPGEEPTQAPTQAPGEEPTQAPSEAPGEEPGEEPGEQPSQEPGEESTQAPGEEPGKDPSQEPHDPAKPGESDTDDSGTPDDNQTEAPADVNESGSDNGAGNTSGGSSDNTSNGSNGTGSNGSGSNNGSFLPRTGASVLPIGLTAGLLVVTGAALLAATRRRNN</sequence>
<evidence type="ECO:0000256" key="1">
    <source>
        <dbReference type="ARBA" id="ARBA00022512"/>
    </source>
</evidence>
<feature type="compositionally biased region" description="Low complexity" evidence="5">
    <location>
        <begin position="393"/>
        <end position="433"/>
    </location>
</feature>
<feature type="compositionally biased region" description="Low complexity" evidence="5">
    <location>
        <begin position="740"/>
        <end position="761"/>
    </location>
</feature>
<feature type="region of interest" description="Disordered" evidence="5">
    <location>
        <begin position="389"/>
        <end position="436"/>
    </location>
</feature>
<dbReference type="Proteomes" id="UP000005714">
    <property type="component" value="Unassembled WGS sequence"/>
</dbReference>
<keyword evidence="3" id="KW-0732">Signal</keyword>
<dbReference type="eggNOG" id="COG0803">
    <property type="taxonomic scope" value="Bacteria"/>
</dbReference>
<keyword evidence="2" id="KW-0964">Secreted</keyword>
<reference evidence="8 9" key="1">
    <citation type="submission" date="2010-04" db="EMBL/GenBank/DDBJ databases">
        <authorList>
            <person name="Qin X."/>
            <person name="Bachman B."/>
            <person name="Battles P."/>
            <person name="Bell A."/>
            <person name="Bess C."/>
            <person name="Bickham C."/>
            <person name="Chaboub L."/>
            <person name="Chen D."/>
            <person name="Coyle M."/>
            <person name="Deiros D.R."/>
            <person name="Dinh H."/>
            <person name="Forbes L."/>
            <person name="Fowler G."/>
            <person name="Francisco L."/>
            <person name="Fu Q."/>
            <person name="Gubbala S."/>
            <person name="Hale W."/>
            <person name="Han Y."/>
            <person name="Hemphill L."/>
            <person name="Highlander S.K."/>
            <person name="Hirani K."/>
            <person name="Hogues M."/>
            <person name="Jackson L."/>
            <person name="Jakkamsetti A."/>
            <person name="Javaid M."/>
            <person name="Jiang H."/>
            <person name="Korchina V."/>
            <person name="Kovar C."/>
            <person name="Lara F."/>
            <person name="Lee S."/>
            <person name="Mata R."/>
            <person name="Mathew T."/>
            <person name="Moen C."/>
            <person name="Morales K."/>
            <person name="Munidasa M."/>
            <person name="Nazareth L."/>
            <person name="Ngo R."/>
            <person name="Nguyen L."/>
            <person name="Okwuonu G."/>
            <person name="Ongeri F."/>
            <person name="Patil S."/>
            <person name="Petrosino J."/>
            <person name="Pham C."/>
            <person name="Pham P."/>
            <person name="Pu L.-L."/>
            <person name="Puazo M."/>
            <person name="Raj R."/>
            <person name="Reid J."/>
            <person name="Rouhana J."/>
            <person name="Saada N."/>
            <person name="Shang Y."/>
            <person name="Simmons D."/>
            <person name="Thornton R."/>
            <person name="Warren J."/>
            <person name="Weissenberger G."/>
            <person name="Zhang J."/>
            <person name="Zhang L."/>
            <person name="Zhou C."/>
            <person name="Zhu D."/>
            <person name="Muzny D."/>
            <person name="Worley K."/>
            <person name="Gibbs R."/>
        </authorList>
    </citation>
    <scope>NUCLEOTIDE SEQUENCE [LARGE SCALE GENOMIC DNA]</scope>
    <source>
        <strain evidence="8 9">ATCC 49030</strain>
    </source>
</reference>
<evidence type="ECO:0000256" key="6">
    <source>
        <dbReference type="SAM" id="Phobius"/>
    </source>
</evidence>
<protein>
    <submittedName>
        <fullName evidence="8">Actinobacterial surface-anchored domain protein</fullName>
    </submittedName>
</protein>
<dbReference type="NCBIfam" id="TIGR03769">
    <property type="entry name" value="P_ac_wall_RPT"/>
    <property type="match status" value="1"/>
</dbReference>
<feature type="transmembrane region" description="Helical" evidence="6">
    <location>
        <begin position="784"/>
        <end position="804"/>
    </location>
</feature>
<evidence type="ECO:0000259" key="7">
    <source>
        <dbReference type="PROSITE" id="PS50847"/>
    </source>
</evidence>
<dbReference type="AlphaFoldDB" id="D4YQJ3"/>
<proteinExistence type="predicted"/>
<comment type="caution">
    <text evidence="8">The sequence shown here is derived from an EMBL/GenBank/DDBJ whole genome shotgun (WGS) entry which is preliminary data.</text>
</comment>
<dbReference type="STRING" id="585530.HMPREF0183_2203"/>
<organism evidence="8 9">
    <name type="scientific">Brevibacterium mcbrellneri ATCC 49030</name>
    <dbReference type="NCBI Taxonomy" id="585530"/>
    <lineage>
        <taxon>Bacteria</taxon>
        <taxon>Bacillati</taxon>
        <taxon>Actinomycetota</taxon>
        <taxon>Actinomycetes</taxon>
        <taxon>Micrococcales</taxon>
        <taxon>Brevibacteriaceae</taxon>
        <taxon>Brevibacterium</taxon>
    </lineage>
</organism>
<dbReference type="InterPro" id="IPR002560">
    <property type="entry name" value="Transposase_DDE"/>
</dbReference>
<dbReference type="NCBIfam" id="NF038134">
    <property type="entry name" value="choice_anch_M"/>
    <property type="match status" value="1"/>
</dbReference>
<keyword evidence="6" id="KW-1133">Transmembrane helix</keyword>
<dbReference type="InterPro" id="IPR022435">
    <property type="entry name" value="Surface-anchored_actinobac"/>
</dbReference>
<feature type="region of interest" description="Disordered" evidence="5">
    <location>
        <begin position="121"/>
        <end position="142"/>
    </location>
</feature>
<keyword evidence="4" id="KW-0572">Peptidoglycan-anchor</keyword>